<evidence type="ECO:0000313" key="1">
    <source>
        <dbReference type="EMBL" id="SNZ13252.1"/>
    </source>
</evidence>
<dbReference type="GO" id="GO:0005198">
    <property type="term" value="F:structural molecule activity"/>
    <property type="evidence" value="ECO:0007669"/>
    <property type="project" value="InterPro"/>
</dbReference>
<proteinExistence type="predicted"/>
<organism evidence="1 2">
    <name type="scientific">Natronoarchaeum philippinense</name>
    <dbReference type="NCBI Taxonomy" id="558529"/>
    <lineage>
        <taxon>Archaea</taxon>
        <taxon>Methanobacteriati</taxon>
        <taxon>Methanobacteriota</taxon>
        <taxon>Stenosarchaea group</taxon>
        <taxon>Halobacteria</taxon>
        <taxon>Halobacteriales</taxon>
        <taxon>Natronoarchaeaceae</taxon>
    </lineage>
</organism>
<keyword evidence="2" id="KW-1185">Reference proteome</keyword>
<keyword evidence="1" id="KW-0966">Cell projection</keyword>
<dbReference type="InterPro" id="IPR002774">
    <property type="entry name" value="Flagellin_arc-type"/>
</dbReference>
<dbReference type="PANTHER" id="PTHR35903:SF1">
    <property type="entry name" value="FLAGELLIN B1"/>
    <property type="match status" value="1"/>
</dbReference>
<dbReference type="Proteomes" id="UP000219453">
    <property type="component" value="Unassembled WGS sequence"/>
</dbReference>
<keyword evidence="1" id="KW-0282">Flagellum</keyword>
<name>A0A285NUT3_NATPI</name>
<dbReference type="AlphaFoldDB" id="A0A285NUT3"/>
<keyword evidence="1" id="KW-0969">Cilium</keyword>
<accession>A0A285NUT3</accession>
<evidence type="ECO:0000313" key="2">
    <source>
        <dbReference type="Proteomes" id="UP000219453"/>
    </source>
</evidence>
<dbReference type="GO" id="GO:0097588">
    <property type="term" value="P:archaeal or bacterial-type flagellum-dependent cell motility"/>
    <property type="evidence" value="ECO:0007669"/>
    <property type="project" value="InterPro"/>
</dbReference>
<dbReference type="EMBL" id="OBEJ01000002">
    <property type="protein sequence ID" value="SNZ13252.1"/>
    <property type="molecule type" value="Genomic_DNA"/>
</dbReference>
<dbReference type="PANTHER" id="PTHR35903">
    <property type="entry name" value="FLAGELLIN B1"/>
    <property type="match status" value="1"/>
</dbReference>
<protein>
    <submittedName>
        <fullName evidence="1">Flagellin FlaB</fullName>
    </submittedName>
</protein>
<gene>
    <name evidence="1" type="ORF">SAMN06269185_2093</name>
</gene>
<dbReference type="Pfam" id="PF01917">
    <property type="entry name" value="Flagellin_arch-type"/>
    <property type="match status" value="1"/>
</dbReference>
<reference evidence="1 2" key="1">
    <citation type="submission" date="2017-09" db="EMBL/GenBank/DDBJ databases">
        <authorList>
            <person name="Ehlers B."/>
            <person name="Leendertz F.H."/>
        </authorList>
    </citation>
    <scope>NUCLEOTIDE SEQUENCE [LARGE SCALE GENOMIC DNA]</scope>
    <source>
        <strain evidence="1 2">DSM 27208</strain>
    </source>
</reference>
<sequence>MILVAAIAATLLVSTAGLLQNTAQATSQDSKAQISDQLLVVGATGQVDADGEDRAVDRIDLTVTASPGAGEIDLSKASIEFVGPTNHRTLGYADAARPGAFAVESLVDDDANAPVLNDRSDRFSVLIDLDESMALAPGKRATLRIVGPSGSVKTAIVGAPASLRSYDDGDDIEL</sequence>